<sequence length="178" mass="19373">MEARWDAEASAELERDIAEATRFEQAAVGLVDRLRAQIGAMVTVALPGERLVEMRLDAVGEDWIAGSEGHQGIVVPLQAVQSVEGLPRRAAHEHSRVRRRMGLSMVLRGMARDRAVVEIRGAEGGVLVHGLLVNVGRDHCEVARTIAGEVPRLRRAQGVRTVPFAAMTEIRAEAHPPS</sequence>
<dbReference type="AlphaFoldDB" id="A0A7Z0K9P5"/>
<evidence type="ECO:0000313" key="2">
    <source>
        <dbReference type="Proteomes" id="UP000535437"/>
    </source>
</evidence>
<proteinExistence type="predicted"/>
<comment type="caution">
    <text evidence="1">The sequence shown here is derived from an EMBL/GenBank/DDBJ whole genome shotgun (WGS) entry which is preliminary data.</text>
</comment>
<dbReference type="Proteomes" id="UP000535437">
    <property type="component" value="Unassembled WGS sequence"/>
</dbReference>
<keyword evidence="2" id="KW-1185">Reference proteome</keyword>
<organism evidence="1 2">
    <name type="scientific">Nesterenkonia xinjiangensis</name>
    <dbReference type="NCBI Taxonomy" id="225327"/>
    <lineage>
        <taxon>Bacteria</taxon>
        <taxon>Bacillati</taxon>
        <taxon>Actinomycetota</taxon>
        <taxon>Actinomycetes</taxon>
        <taxon>Micrococcales</taxon>
        <taxon>Micrococcaceae</taxon>
        <taxon>Nesterenkonia</taxon>
    </lineage>
</organism>
<dbReference type="RefSeq" id="WP_179542249.1">
    <property type="nucleotide sequence ID" value="NZ_BAAALL010000001.1"/>
</dbReference>
<dbReference type="EMBL" id="JACCFY010000001">
    <property type="protein sequence ID" value="NYJ78964.1"/>
    <property type="molecule type" value="Genomic_DNA"/>
</dbReference>
<name>A0A7Z0K9P5_9MICC</name>
<accession>A0A7Z0K9P5</accession>
<protein>
    <submittedName>
        <fullName evidence="1">Uncharacterized protein</fullName>
    </submittedName>
</protein>
<evidence type="ECO:0000313" key="1">
    <source>
        <dbReference type="EMBL" id="NYJ78964.1"/>
    </source>
</evidence>
<reference evidence="1 2" key="1">
    <citation type="submission" date="2020-07" db="EMBL/GenBank/DDBJ databases">
        <title>Sequencing the genomes of 1000 actinobacteria strains.</title>
        <authorList>
            <person name="Klenk H.-P."/>
        </authorList>
    </citation>
    <scope>NUCLEOTIDE SEQUENCE [LARGE SCALE GENOMIC DNA]</scope>
    <source>
        <strain evidence="1 2">DSM 15475</strain>
    </source>
</reference>
<gene>
    <name evidence="1" type="ORF">HNR09_002375</name>
</gene>